<evidence type="ECO:0000256" key="9">
    <source>
        <dbReference type="PIRSR" id="PIRSR601461-1"/>
    </source>
</evidence>
<dbReference type="InterPro" id="IPR012848">
    <property type="entry name" value="Aspartic_peptidase_N"/>
</dbReference>
<dbReference type="InterPro" id="IPR021109">
    <property type="entry name" value="Peptidase_aspartic_dom_sf"/>
</dbReference>
<keyword evidence="7 11" id="KW-0378">Hydrolase</keyword>
<evidence type="ECO:0000256" key="7">
    <source>
        <dbReference type="ARBA" id="ARBA00022801"/>
    </source>
</evidence>
<proteinExistence type="inferred from homology"/>
<dbReference type="PROSITE" id="PS51767">
    <property type="entry name" value="PEPTIDASE_A1"/>
    <property type="match status" value="1"/>
</dbReference>
<feature type="disulfide bond" evidence="10">
    <location>
        <begin position="294"/>
        <end position="327"/>
    </location>
</feature>
<feature type="active site" evidence="9">
    <location>
        <position position="264"/>
    </location>
</feature>
<dbReference type="Pfam" id="PF00026">
    <property type="entry name" value="Asp"/>
    <property type="match status" value="1"/>
</dbReference>
<evidence type="ECO:0000256" key="12">
    <source>
        <dbReference type="SAM" id="SignalP"/>
    </source>
</evidence>
<keyword evidence="5 11" id="KW-0064">Aspartyl protease</keyword>
<feature type="disulfide bond" evidence="10">
    <location>
        <begin position="105"/>
        <end position="110"/>
    </location>
</feature>
<feature type="active site" evidence="9">
    <location>
        <position position="92"/>
    </location>
</feature>
<reference evidence="14" key="3">
    <citation type="submission" date="2025-09" db="UniProtKB">
        <authorList>
            <consortium name="Ensembl"/>
        </authorList>
    </citation>
    <scope>IDENTIFICATION</scope>
</reference>
<dbReference type="Proteomes" id="UP000016666">
    <property type="component" value="Chromosome 5"/>
</dbReference>
<evidence type="ECO:0000259" key="13">
    <source>
        <dbReference type="PROSITE" id="PS51767"/>
    </source>
</evidence>
<keyword evidence="12" id="KW-0732">Signal</keyword>
<feature type="signal peptide" evidence="12">
    <location>
        <begin position="1"/>
        <end position="15"/>
    </location>
</feature>
<evidence type="ECO:0000256" key="6">
    <source>
        <dbReference type="ARBA" id="ARBA00022757"/>
    </source>
</evidence>
<accession>A0A493TFU3</accession>
<name>A0A493TFU3_ANAPP</name>
<evidence type="ECO:0000256" key="2">
    <source>
        <dbReference type="ARBA" id="ARBA00007447"/>
    </source>
</evidence>
<dbReference type="FunFam" id="2.40.70.10:FF:000004">
    <property type="entry name" value="Pepsin A"/>
    <property type="match status" value="1"/>
</dbReference>
<evidence type="ECO:0000256" key="3">
    <source>
        <dbReference type="ARBA" id="ARBA00011924"/>
    </source>
</evidence>
<keyword evidence="8 10" id="KW-1015">Disulfide bond</keyword>
<evidence type="ECO:0000256" key="10">
    <source>
        <dbReference type="PIRSR" id="PIRSR601461-2"/>
    </source>
</evidence>
<dbReference type="Ensembl" id="ENSAPLT00000019226.1">
    <property type="protein sequence ID" value="ENSAPLP00000024757.1"/>
    <property type="gene ID" value="ENSAPLG00000018017.1"/>
</dbReference>
<keyword evidence="15" id="KW-1185">Reference proteome</keyword>
<evidence type="ECO:0000313" key="15">
    <source>
        <dbReference type="Proteomes" id="UP000016666"/>
    </source>
</evidence>
<dbReference type="PANTHER" id="PTHR47966">
    <property type="entry name" value="BETA-SITE APP-CLEAVING ENZYME, ISOFORM A-RELATED"/>
    <property type="match status" value="1"/>
</dbReference>
<dbReference type="FunFam" id="2.40.70.10:FF:000006">
    <property type="entry name" value="Cathepsin E"/>
    <property type="match status" value="1"/>
</dbReference>
<dbReference type="SUPFAM" id="SSF50630">
    <property type="entry name" value="Acid proteases"/>
    <property type="match status" value="1"/>
</dbReference>
<feature type="disulfide bond" evidence="10">
    <location>
        <begin position="255"/>
        <end position="259"/>
    </location>
</feature>
<feature type="chain" id="PRO_5019863215" description="pepsin A" evidence="12">
    <location>
        <begin position="16"/>
        <end position="371"/>
    </location>
</feature>
<dbReference type="InterPro" id="IPR033121">
    <property type="entry name" value="PEPTIDASE_A1"/>
</dbReference>
<evidence type="ECO:0000256" key="4">
    <source>
        <dbReference type="ARBA" id="ARBA00022670"/>
    </source>
</evidence>
<dbReference type="Gene3D" id="6.10.140.60">
    <property type="match status" value="1"/>
</dbReference>
<evidence type="ECO:0000256" key="11">
    <source>
        <dbReference type="RuleBase" id="RU000454"/>
    </source>
</evidence>
<evidence type="ECO:0000256" key="8">
    <source>
        <dbReference type="ARBA" id="ARBA00023157"/>
    </source>
</evidence>
<evidence type="ECO:0000256" key="1">
    <source>
        <dbReference type="ARBA" id="ARBA00002318"/>
    </source>
</evidence>
<dbReference type="PROSITE" id="PS00141">
    <property type="entry name" value="ASP_PROTEASE"/>
    <property type="match status" value="2"/>
</dbReference>
<dbReference type="GeneTree" id="ENSGT00940000167768"/>
<protein>
    <recommendedName>
        <fullName evidence="3">pepsin A</fullName>
        <ecNumber evidence="3">3.4.23.1</ecNumber>
    </recommendedName>
</protein>
<organism evidence="14 15">
    <name type="scientific">Anas platyrhynchos platyrhynchos</name>
    <name type="common">Northern mallard</name>
    <dbReference type="NCBI Taxonomy" id="8840"/>
    <lineage>
        <taxon>Eukaryota</taxon>
        <taxon>Metazoa</taxon>
        <taxon>Chordata</taxon>
        <taxon>Craniata</taxon>
        <taxon>Vertebrata</taxon>
        <taxon>Euteleostomi</taxon>
        <taxon>Archelosauria</taxon>
        <taxon>Archosauria</taxon>
        <taxon>Dinosauria</taxon>
        <taxon>Saurischia</taxon>
        <taxon>Theropoda</taxon>
        <taxon>Coelurosauria</taxon>
        <taxon>Aves</taxon>
        <taxon>Neognathae</taxon>
        <taxon>Galloanserae</taxon>
        <taxon>Anseriformes</taxon>
        <taxon>Anatidae</taxon>
        <taxon>Anatinae</taxon>
        <taxon>Anas</taxon>
    </lineage>
</organism>
<dbReference type="AlphaFoldDB" id="A0A493TFU3"/>
<dbReference type="EC" id="3.4.23.1" evidence="3"/>
<comment type="similarity">
    <text evidence="2 11">Belongs to the peptidase A1 family.</text>
</comment>
<dbReference type="Pfam" id="PF07966">
    <property type="entry name" value="A1_Propeptide"/>
    <property type="match status" value="1"/>
</dbReference>
<feature type="domain" description="Peptidase A1" evidence="13">
    <location>
        <begin position="74"/>
        <end position="368"/>
    </location>
</feature>
<dbReference type="GO" id="GO:0006508">
    <property type="term" value="P:proteolysis"/>
    <property type="evidence" value="ECO:0007669"/>
    <property type="project" value="UniProtKB-KW"/>
</dbReference>
<dbReference type="InterPro" id="IPR001969">
    <property type="entry name" value="Aspartic_peptidase_AS"/>
</dbReference>
<sequence>MKLLLLLGLVALAQCLPSKIPLRKMKSLRQRLEEQGLLEPFLKQHPHNQASKYFPVLAGTTSSEPLQNYMNVSYYGTISIGTPAQEFTVIFDTGSSNLWVPSVYCSSRACENHKRFNPSKSSTFVSTNESVSIAYGTGSMTGILGYDTVTVSSIQVANQIFGLAETEPGTIFYYSPFDGILGLAFPSISSSGATPVFDNMMSQAPRSRPSGSFVLFGGIDPAYTTNGISWIPLSAETYWQITMERVFVGEKSVACYFSCQAIVDTGTSLLAVPTLALRRIYKALGANSEGEISCSAVSSLPDVAFKINGKKFTVPATAYVIESDGFCSLGFEGMDTPTEEGELWILGDVFIREYYVIFDRANNKVGLSPLA</sequence>
<dbReference type="InterPro" id="IPR001461">
    <property type="entry name" value="Aspartic_peptidase_A1"/>
</dbReference>
<comment type="function">
    <text evidence="1">Shows particularly broad specificity; although bonds involving phenylalanine and leucine are preferred, many others are also cleaved to some extent.</text>
</comment>
<dbReference type="PANTHER" id="PTHR47966:SF22">
    <property type="entry name" value="PEPSIN A-3-RELATED"/>
    <property type="match status" value="1"/>
</dbReference>
<evidence type="ECO:0000256" key="5">
    <source>
        <dbReference type="ARBA" id="ARBA00022750"/>
    </source>
</evidence>
<keyword evidence="6" id="KW-0222">Digestion</keyword>
<keyword evidence="4 11" id="KW-0645">Protease</keyword>
<reference evidence="14" key="2">
    <citation type="submission" date="2025-08" db="UniProtKB">
        <authorList>
            <consortium name="Ensembl"/>
        </authorList>
    </citation>
    <scope>IDENTIFICATION</scope>
</reference>
<evidence type="ECO:0000313" key="14">
    <source>
        <dbReference type="Ensembl" id="ENSAPLP00000024757.1"/>
    </source>
</evidence>
<dbReference type="PRINTS" id="PR00792">
    <property type="entry name" value="PEPSIN"/>
</dbReference>
<dbReference type="GO" id="GO:0007586">
    <property type="term" value="P:digestion"/>
    <property type="evidence" value="ECO:0007669"/>
    <property type="project" value="UniProtKB-KW"/>
</dbReference>
<dbReference type="Gene3D" id="2.40.70.10">
    <property type="entry name" value="Acid Proteases"/>
    <property type="match status" value="2"/>
</dbReference>
<dbReference type="GO" id="GO:0004190">
    <property type="term" value="F:aspartic-type endopeptidase activity"/>
    <property type="evidence" value="ECO:0007669"/>
    <property type="project" value="UniProtKB-KW"/>
</dbReference>
<reference evidence="14 15" key="1">
    <citation type="submission" date="2017-10" db="EMBL/GenBank/DDBJ databases">
        <title>A new Pekin duck reference genome.</title>
        <authorList>
            <person name="Hou Z.-C."/>
            <person name="Zhou Z.-K."/>
            <person name="Zhu F."/>
            <person name="Hou S.-S."/>
        </authorList>
    </citation>
    <scope>NUCLEOTIDE SEQUENCE [LARGE SCALE GENOMIC DNA]</scope>
</reference>